<sequence>MAEASVDTSDEPFNRALLYLRAAGHDTGPETRARLQSMLQARGAGRRALSTGQLLELMPQWFALPGPRQGHHLPPITRASIGYPRE</sequence>
<evidence type="ECO:0000313" key="2">
    <source>
        <dbReference type="EMBL" id="GBO84439.1"/>
    </source>
</evidence>
<dbReference type="EMBL" id="BGZH01000001">
    <property type="protein sequence ID" value="GBO84439.1"/>
    <property type="molecule type" value="Genomic_DNA"/>
</dbReference>
<keyword evidence="3" id="KW-1185">Reference proteome</keyword>
<dbReference type="Proteomes" id="UP000340077">
    <property type="component" value="Unassembled WGS sequence"/>
</dbReference>
<proteinExistence type="predicted"/>
<dbReference type="AlphaFoldDB" id="A0A5M3PNZ2"/>
<reference evidence="2 3" key="1">
    <citation type="journal article" date="2019" name="J. Gen. Appl. Microbiol.">
        <title>Aerobic degradation of cis-dichloroethene by the marine bacterium Marinobacter salsuginis strain 5N-3.</title>
        <authorList>
            <person name="Inoue Y."/>
            <person name="Fukunaga Y."/>
            <person name="Katsumata H."/>
            <person name="Ohji S."/>
            <person name="Hosoyama A."/>
            <person name="Mori K."/>
            <person name="Ando K."/>
        </authorList>
    </citation>
    <scope>NUCLEOTIDE SEQUENCE [LARGE SCALE GENOMIC DNA]</scope>
    <source>
        <strain evidence="2 3">5N-3</strain>
    </source>
</reference>
<gene>
    <name evidence="2" type="ORF">MS5N3_18900</name>
</gene>
<evidence type="ECO:0000256" key="1">
    <source>
        <dbReference type="SAM" id="MobiDB-lite"/>
    </source>
</evidence>
<evidence type="ECO:0000313" key="3">
    <source>
        <dbReference type="Proteomes" id="UP000340077"/>
    </source>
</evidence>
<protein>
    <submittedName>
        <fullName evidence="2">Uncharacterized protein</fullName>
    </submittedName>
</protein>
<feature type="region of interest" description="Disordered" evidence="1">
    <location>
        <begin position="66"/>
        <end position="86"/>
    </location>
</feature>
<organism evidence="2 3">
    <name type="scientific">Marinobacter salsuginis</name>
    <dbReference type="NCBI Taxonomy" id="418719"/>
    <lineage>
        <taxon>Bacteria</taxon>
        <taxon>Pseudomonadati</taxon>
        <taxon>Pseudomonadota</taxon>
        <taxon>Gammaproteobacteria</taxon>
        <taxon>Pseudomonadales</taxon>
        <taxon>Marinobacteraceae</taxon>
        <taxon>Marinobacter</taxon>
    </lineage>
</organism>
<comment type="caution">
    <text evidence="2">The sequence shown here is derived from an EMBL/GenBank/DDBJ whole genome shotgun (WGS) entry which is preliminary data.</text>
</comment>
<accession>A0A5M3PNZ2</accession>
<name>A0A5M3PNZ2_9GAMM</name>